<evidence type="ECO:0000256" key="5">
    <source>
        <dbReference type="ARBA" id="ARBA00022729"/>
    </source>
</evidence>
<dbReference type="STRING" id="1081104.A0A168E3W8"/>
<dbReference type="PANTHER" id="PTHR33938:SF15">
    <property type="entry name" value="FERULOYL ESTERASE B-RELATED"/>
    <property type="match status" value="1"/>
</dbReference>
<dbReference type="Gene3D" id="3.40.50.1820">
    <property type="entry name" value="alpha/beta hydrolase"/>
    <property type="match status" value="1"/>
</dbReference>
<keyword evidence="4" id="KW-0479">Metal-binding</keyword>
<sequence>MHFLHALTASRGYWGQFGFASSSDDFQEKCLQFHPQTIVQNAQLTKLEFLANGTDAEFPNNDPSCGGKKQTVEADLCRVGLTIKTSNRSEIAFELWLPEKWTGRRLLSTGNGGIDGCIKYPDLAYGSAHGFATLGTNNGHEGASARAMLNNEDVIVDFSHRALHTGTGAGRLLAEAFYGAAPARSYYLGCSLGGRMGVQAADLHPDDYDGIVAGAPAVDFNLLQGQRAMFYNVTGAPGSSDYVPVETWRRLIHDEVLRQCDALDGVADGIIEVPSRCRFDPGTLLCDDHHGGSGAAACLNEAQVRQLRRIYADYRWPNGTLLFPRMNPGNELAATEKLLAGRPFNYSVEYYRYAVTGDRSWDMSRFTFAAIEAGDRADPGRLRTWPASLRRFQARGGKVLAYHGGQDNQITSFQSERFYERLAQHHGHAAMDGWFRFFRVAGMQHCSGGPGAWVLGQGGGAAATPPGGFDAETSAGGGGGVGGGRAGAGDDDGDKVRG</sequence>
<evidence type="ECO:0000313" key="12">
    <source>
        <dbReference type="EMBL" id="OAA73345.1"/>
    </source>
</evidence>
<reference evidence="12 13" key="1">
    <citation type="journal article" date="2016" name="Genome Biol. Evol.">
        <title>Divergent and convergent evolution of fungal pathogenicity.</title>
        <authorList>
            <person name="Shang Y."/>
            <person name="Xiao G."/>
            <person name="Zheng P."/>
            <person name="Cen K."/>
            <person name="Zhan S."/>
            <person name="Wang C."/>
        </authorList>
    </citation>
    <scope>NUCLEOTIDE SEQUENCE [LARGE SCALE GENOMIC DNA]</scope>
    <source>
        <strain evidence="12 13">ARSEF 2679</strain>
    </source>
</reference>
<dbReference type="OrthoDB" id="3039123at2759"/>
<dbReference type="GO" id="GO:0030600">
    <property type="term" value="F:feruloyl esterase activity"/>
    <property type="evidence" value="ECO:0007669"/>
    <property type="project" value="UniProtKB-EC"/>
</dbReference>
<gene>
    <name evidence="12" type="ORF">ISF_00246</name>
</gene>
<feature type="region of interest" description="Disordered" evidence="11">
    <location>
        <begin position="458"/>
        <end position="498"/>
    </location>
</feature>
<dbReference type="PANTHER" id="PTHR33938">
    <property type="entry name" value="FERULOYL ESTERASE B-RELATED"/>
    <property type="match status" value="1"/>
</dbReference>
<keyword evidence="3" id="KW-0858">Xylan degradation</keyword>
<evidence type="ECO:0000256" key="4">
    <source>
        <dbReference type="ARBA" id="ARBA00022723"/>
    </source>
</evidence>
<feature type="compositionally biased region" description="Low complexity" evidence="11">
    <location>
        <begin position="462"/>
        <end position="474"/>
    </location>
</feature>
<dbReference type="RefSeq" id="XP_018708303.1">
    <property type="nucleotide sequence ID" value="XM_018843853.1"/>
</dbReference>
<evidence type="ECO:0000256" key="3">
    <source>
        <dbReference type="ARBA" id="ARBA00022651"/>
    </source>
</evidence>
<evidence type="ECO:0000256" key="11">
    <source>
        <dbReference type="SAM" id="MobiDB-lite"/>
    </source>
</evidence>
<dbReference type="EC" id="3.1.1.-" evidence="10"/>
<keyword evidence="6 10" id="KW-0378">Hydrolase</keyword>
<feature type="compositionally biased region" description="Acidic residues" evidence="11">
    <location>
        <begin position="489"/>
        <end position="498"/>
    </location>
</feature>
<protein>
    <recommendedName>
        <fullName evidence="10">Carboxylic ester hydrolase</fullName>
        <ecNumber evidence="10">3.1.1.-</ecNumber>
    </recommendedName>
</protein>
<evidence type="ECO:0000256" key="6">
    <source>
        <dbReference type="ARBA" id="ARBA00022801"/>
    </source>
</evidence>
<comment type="catalytic activity">
    <reaction evidence="9">
        <text>feruloyl-polysaccharide + H2O = ferulate + polysaccharide.</text>
        <dbReference type="EC" id="3.1.1.73"/>
    </reaction>
</comment>
<keyword evidence="3" id="KW-0119">Carbohydrate metabolism</keyword>
<evidence type="ECO:0000256" key="8">
    <source>
        <dbReference type="ARBA" id="ARBA00023157"/>
    </source>
</evidence>
<dbReference type="SUPFAM" id="SSF53474">
    <property type="entry name" value="alpha/beta-Hydrolases"/>
    <property type="match status" value="2"/>
</dbReference>
<dbReference type="InterPro" id="IPR029058">
    <property type="entry name" value="AB_hydrolase_fold"/>
</dbReference>
<dbReference type="Pfam" id="PF07519">
    <property type="entry name" value="Tannase"/>
    <property type="match status" value="2"/>
</dbReference>
<name>A0A168E3W8_CORFA</name>
<dbReference type="EMBL" id="AZHB01000001">
    <property type="protein sequence ID" value="OAA73345.1"/>
    <property type="molecule type" value="Genomic_DNA"/>
</dbReference>
<comment type="similarity">
    <text evidence="1 10">Belongs to the tannase family.</text>
</comment>
<keyword evidence="2" id="KW-0719">Serine esterase</keyword>
<dbReference type="GO" id="GO:0045493">
    <property type="term" value="P:xylan catabolic process"/>
    <property type="evidence" value="ECO:0007669"/>
    <property type="project" value="UniProtKB-KW"/>
</dbReference>
<keyword evidence="3" id="KW-0624">Polysaccharide degradation</keyword>
<accession>A0A168E3W8</accession>
<keyword evidence="7" id="KW-0106">Calcium</keyword>
<evidence type="ECO:0000313" key="13">
    <source>
        <dbReference type="Proteomes" id="UP000076744"/>
    </source>
</evidence>
<dbReference type="GeneID" id="30016538"/>
<dbReference type="GO" id="GO:0046872">
    <property type="term" value="F:metal ion binding"/>
    <property type="evidence" value="ECO:0007669"/>
    <property type="project" value="UniProtKB-KW"/>
</dbReference>
<dbReference type="Proteomes" id="UP000076744">
    <property type="component" value="Unassembled WGS sequence"/>
</dbReference>
<dbReference type="InterPro" id="IPR011118">
    <property type="entry name" value="Tannase/feruloyl_esterase"/>
</dbReference>
<keyword evidence="5" id="KW-0732">Signal</keyword>
<evidence type="ECO:0000256" key="7">
    <source>
        <dbReference type="ARBA" id="ARBA00022837"/>
    </source>
</evidence>
<evidence type="ECO:0000256" key="10">
    <source>
        <dbReference type="RuleBase" id="RU361238"/>
    </source>
</evidence>
<evidence type="ECO:0000256" key="1">
    <source>
        <dbReference type="ARBA" id="ARBA00006249"/>
    </source>
</evidence>
<proteinExistence type="inferred from homology"/>
<comment type="caution">
    <text evidence="12">The sequence shown here is derived from an EMBL/GenBank/DDBJ whole genome shotgun (WGS) entry which is preliminary data.</text>
</comment>
<evidence type="ECO:0000256" key="9">
    <source>
        <dbReference type="ARBA" id="ARBA00034075"/>
    </source>
</evidence>
<keyword evidence="8" id="KW-1015">Disulfide bond</keyword>
<organism evidence="12 13">
    <name type="scientific">Cordyceps fumosorosea (strain ARSEF 2679)</name>
    <name type="common">Isaria fumosorosea</name>
    <dbReference type="NCBI Taxonomy" id="1081104"/>
    <lineage>
        <taxon>Eukaryota</taxon>
        <taxon>Fungi</taxon>
        <taxon>Dikarya</taxon>
        <taxon>Ascomycota</taxon>
        <taxon>Pezizomycotina</taxon>
        <taxon>Sordariomycetes</taxon>
        <taxon>Hypocreomycetidae</taxon>
        <taxon>Hypocreales</taxon>
        <taxon>Cordycipitaceae</taxon>
        <taxon>Cordyceps</taxon>
    </lineage>
</organism>
<evidence type="ECO:0000256" key="2">
    <source>
        <dbReference type="ARBA" id="ARBA00022487"/>
    </source>
</evidence>
<keyword evidence="13" id="KW-1185">Reference proteome</keyword>
<dbReference type="AlphaFoldDB" id="A0A168E3W8"/>
<feature type="compositionally biased region" description="Gly residues" evidence="11">
    <location>
        <begin position="475"/>
        <end position="487"/>
    </location>
</feature>